<keyword evidence="6" id="KW-1185">Reference proteome</keyword>
<dbReference type="Pfam" id="PF01425">
    <property type="entry name" value="Amidase"/>
    <property type="match status" value="3"/>
</dbReference>
<feature type="domain" description="Amidase" evidence="4">
    <location>
        <begin position="788"/>
        <end position="1173"/>
    </location>
</feature>
<dbReference type="Proteomes" id="UP000237246">
    <property type="component" value="Unassembled WGS sequence"/>
</dbReference>
<accession>A0A2P4T4B9</accession>
<dbReference type="GO" id="GO:0017064">
    <property type="term" value="F:fatty acid amide hydrolase activity"/>
    <property type="evidence" value="ECO:0007669"/>
    <property type="project" value="TreeGrafter"/>
</dbReference>
<feature type="chain" id="PRO_5015196666" description="Amidase domain-containing protein" evidence="3">
    <location>
        <begin position="27"/>
        <end position="1189"/>
    </location>
</feature>
<feature type="domain" description="Amidase" evidence="4">
    <location>
        <begin position="60"/>
        <end position="408"/>
    </location>
</feature>
<keyword evidence="2" id="KW-0378">Hydrolase</keyword>
<reference evidence="5 6" key="1">
    <citation type="submission" date="2018-01" db="EMBL/GenBank/DDBJ databases">
        <title>Comparison of the Chinese Bamboo Partridge and Red Junglefowl genome sequences highlights the importance of demography in genome evolution.</title>
        <authorList>
            <person name="Tiley G.P."/>
            <person name="Kimball R.T."/>
            <person name="Braun E.L."/>
            <person name="Burleigh J.G."/>
        </authorList>
    </citation>
    <scope>NUCLEOTIDE SEQUENCE [LARGE SCALE GENOMIC DNA]</scope>
    <source>
        <strain evidence="5">RTK389</strain>
        <tissue evidence="5">Blood</tissue>
    </source>
</reference>
<evidence type="ECO:0000256" key="1">
    <source>
        <dbReference type="ARBA" id="ARBA00009199"/>
    </source>
</evidence>
<sequence>CQAIQFTTSTPVFPVVFLLLHQISSALQNPGTQTAHILSLTMVELAEKLKEGSLSPESVLYSYMGKALEVNREVNCVIDFIHGCEDQLQKVKKQKEKGLLYGIPVSIKDHIDCKRALLPIPKGHVSSAGLVKFLGQVKEEDSVIVQVLKSQGAIPFVKTNIPQTMINYDCSNLIFGQTLNPLNHQKTPGGSSGGEGALIAGGGSLLGIGSDVAGSIRLPSSFCGLCGLKPTGFRISKLGVISPITGMNSVIGMLGPMARDVDSLALCMKALLCEEMFRLDPTVPPIPFDEEVYTSSKPLRIGYYEEDGYFQPSPSMKRAVQQTRKLLQEAGHTIVPFAPPKIDYVVDELFTRGIFSDGAAHLVDSFKGDIVDPNLKSQFNTYKLPALVKRILAIILKPIVSMETSHLCYRKSTRWGTFHMVGCSTQCFAALCQESEGFQSTIPLIPTNCSGPQRSLWSGVYRTEFIAKWRKQKLDVILCPVLGPAFNHGYAGKLFAATSYTNLYNVLNFPAGVVPVSTVTRADEEELKHYRGHYEDPWDKRLKESELCLVAIWGTHKALQNNSRARPVHDGVMEDIGMLRTEGPTNLCIALAESSCIAGGVVTVVLGEGTDLGDGEALPPVLLLILNPSSETRELHKVMRQLLPETELASAAALALLCGSAAAVVVWKWLSKRHIQKKMEEARRTRDEGVKKMAKAVQQFREQVPNDKTDAILSLPLLELAGKLQEGSLSPRTVLYTYIQKALEVTQQTNCVQYFIPECEEQLQEIQQQREKGLLYGIPVSIKDHIGHKTLNPLNHQKTPGGSSGGEGALIAGGGSLLGIGSDVGGSIRLPCSFCGLCGLKPTAKRLSLSGISGPVDGIVSVPCALGPMARDVDSLALCMKALLCEEMFRLDPTVPPIPFNEEVYSSSAPLRIGYYDTDGYFPLPPCMRRAVHETREALQAAGHEVSTTMVEGGEMAGMAKGCNGLPSSLVLFTPLHVHHVMTELFLKTFFADGGRAWLDVFTGNIVDPSLKPQVNSCRIPRLGKKILALILKPLFPRMADYLNALCSMRSVKEMWDHQHQIEVYRSEFIAQWRELQLDVMLCPVLGPAFTIGFPGKLLSAITSTMLYNVLNFPAGVVPVSTVTEADEEELKLYRGCCNDLWDRTLKQAVEGAVGLPVAVQCVALPWQEELCLRFMKEVETLSRAKRAA</sequence>
<feature type="non-terminal residue" evidence="5">
    <location>
        <position position="1"/>
    </location>
</feature>
<evidence type="ECO:0000256" key="3">
    <source>
        <dbReference type="SAM" id="SignalP"/>
    </source>
</evidence>
<proteinExistence type="inferred from homology"/>
<gene>
    <name evidence="5" type="ORF">CIB84_005033</name>
</gene>
<dbReference type="GO" id="GO:0009062">
    <property type="term" value="P:fatty acid catabolic process"/>
    <property type="evidence" value="ECO:0007669"/>
    <property type="project" value="TreeGrafter"/>
</dbReference>
<protein>
    <recommendedName>
        <fullName evidence="4">Amidase domain-containing protein</fullName>
    </recommendedName>
</protein>
<organism evidence="5 6">
    <name type="scientific">Bambusicola thoracicus</name>
    <name type="common">Chinese bamboo-partridge</name>
    <name type="synonym">Perdix thoracica</name>
    <dbReference type="NCBI Taxonomy" id="9083"/>
    <lineage>
        <taxon>Eukaryota</taxon>
        <taxon>Metazoa</taxon>
        <taxon>Chordata</taxon>
        <taxon>Craniata</taxon>
        <taxon>Vertebrata</taxon>
        <taxon>Euteleostomi</taxon>
        <taxon>Archelosauria</taxon>
        <taxon>Archosauria</taxon>
        <taxon>Dinosauria</taxon>
        <taxon>Saurischia</taxon>
        <taxon>Theropoda</taxon>
        <taxon>Coelurosauria</taxon>
        <taxon>Aves</taxon>
        <taxon>Neognathae</taxon>
        <taxon>Galloanserae</taxon>
        <taxon>Galliformes</taxon>
        <taxon>Phasianidae</taxon>
        <taxon>Perdicinae</taxon>
        <taxon>Bambusicola</taxon>
    </lineage>
</organism>
<dbReference type="EMBL" id="PPHD01009270">
    <property type="protein sequence ID" value="POI31216.1"/>
    <property type="molecule type" value="Genomic_DNA"/>
</dbReference>
<evidence type="ECO:0000259" key="4">
    <source>
        <dbReference type="Pfam" id="PF01425"/>
    </source>
</evidence>
<evidence type="ECO:0000313" key="5">
    <source>
        <dbReference type="EMBL" id="POI31216.1"/>
    </source>
</evidence>
<dbReference type="PROSITE" id="PS00571">
    <property type="entry name" value="AMIDASES"/>
    <property type="match status" value="2"/>
</dbReference>
<feature type="domain" description="Amidase" evidence="4">
    <location>
        <begin position="734"/>
        <end position="786"/>
    </location>
</feature>
<evidence type="ECO:0000256" key="2">
    <source>
        <dbReference type="ARBA" id="ARBA00022801"/>
    </source>
</evidence>
<dbReference type="OrthoDB" id="6428749at2759"/>
<dbReference type="InterPro" id="IPR036928">
    <property type="entry name" value="AS_sf"/>
</dbReference>
<dbReference type="PANTHER" id="PTHR45847:SF8">
    <property type="entry name" value="FATTY ACID AMIDE HYDROLASE-RELATED"/>
    <property type="match status" value="1"/>
</dbReference>
<dbReference type="AlphaFoldDB" id="A0A2P4T4B9"/>
<evidence type="ECO:0000313" key="6">
    <source>
        <dbReference type="Proteomes" id="UP000237246"/>
    </source>
</evidence>
<dbReference type="Gene3D" id="3.90.1300.10">
    <property type="entry name" value="Amidase signature (AS) domain"/>
    <property type="match status" value="4"/>
</dbReference>
<keyword evidence="3" id="KW-0732">Signal</keyword>
<name>A0A2P4T4B9_BAMTH</name>
<comment type="caution">
    <text evidence="5">The sequence shown here is derived from an EMBL/GenBank/DDBJ whole genome shotgun (WGS) entry which is preliminary data.</text>
</comment>
<dbReference type="InterPro" id="IPR023631">
    <property type="entry name" value="Amidase_dom"/>
</dbReference>
<comment type="similarity">
    <text evidence="1">Belongs to the amidase family.</text>
</comment>
<feature type="signal peptide" evidence="3">
    <location>
        <begin position="1"/>
        <end position="26"/>
    </location>
</feature>
<dbReference type="InterPro" id="IPR020556">
    <property type="entry name" value="Amidase_CS"/>
</dbReference>
<dbReference type="InterPro" id="IPR052096">
    <property type="entry name" value="Endocannabinoid_amidase"/>
</dbReference>
<dbReference type="PANTHER" id="PTHR45847">
    <property type="entry name" value="FATTY ACID AMIDE HYDROLASE"/>
    <property type="match status" value="1"/>
</dbReference>
<dbReference type="SUPFAM" id="SSF75304">
    <property type="entry name" value="Amidase signature (AS) enzymes"/>
    <property type="match status" value="2"/>
</dbReference>
<dbReference type="GO" id="GO:0004040">
    <property type="term" value="F:amidase activity"/>
    <property type="evidence" value="ECO:0007669"/>
    <property type="project" value="TreeGrafter"/>
</dbReference>